<gene>
    <name evidence="9" type="ORF">KL86DPRO_10673</name>
</gene>
<dbReference type="PROSITE" id="PS00630">
    <property type="entry name" value="IMP_2"/>
    <property type="match status" value="1"/>
</dbReference>
<evidence type="ECO:0000256" key="4">
    <source>
        <dbReference type="ARBA" id="ARBA00022723"/>
    </source>
</evidence>
<dbReference type="InterPro" id="IPR033942">
    <property type="entry name" value="IMPase"/>
</dbReference>
<dbReference type="InterPro" id="IPR020583">
    <property type="entry name" value="Inositol_monoP_metal-BS"/>
</dbReference>
<feature type="binding site" evidence="7">
    <location>
        <position position="87"/>
    </location>
    <ligand>
        <name>Mg(2+)</name>
        <dbReference type="ChEBI" id="CHEBI:18420"/>
        <label>1</label>
        <note>catalytic</note>
    </ligand>
</feature>
<evidence type="ECO:0000256" key="8">
    <source>
        <dbReference type="RuleBase" id="RU364068"/>
    </source>
</evidence>
<dbReference type="GO" id="GO:0046854">
    <property type="term" value="P:phosphatidylinositol phosphate biosynthetic process"/>
    <property type="evidence" value="ECO:0007669"/>
    <property type="project" value="InterPro"/>
</dbReference>
<keyword evidence="5 8" id="KW-0378">Hydrolase</keyword>
<evidence type="ECO:0000256" key="2">
    <source>
        <dbReference type="ARBA" id="ARBA00001946"/>
    </source>
</evidence>
<feature type="binding site" evidence="7">
    <location>
        <position position="84"/>
    </location>
    <ligand>
        <name>Mg(2+)</name>
        <dbReference type="ChEBI" id="CHEBI:18420"/>
        <label>1</label>
        <note>catalytic</note>
    </ligand>
</feature>
<dbReference type="Gene3D" id="3.30.540.10">
    <property type="entry name" value="Fructose-1,6-Bisphosphatase, subunit A, domain 1"/>
    <property type="match status" value="1"/>
</dbReference>
<comment type="cofactor">
    <cofactor evidence="2 7 8">
        <name>Mg(2+)</name>
        <dbReference type="ChEBI" id="CHEBI:18420"/>
    </cofactor>
</comment>
<dbReference type="CDD" id="cd01639">
    <property type="entry name" value="IMPase"/>
    <property type="match status" value="1"/>
</dbReference>
<dbReference type="SUPFAM" id="SSF56655">
    <property type="entry name" value="Carbohydrate phosphatase"/>
    <property type="match status" value="1"/>
</dbReference>
<proteinExistence type="inferred from homology"/>
<dbReference type="Pfam" id="PF00459">
    <property type="entry name" value="Inositol_P"/>
    <property type="match status" value="1"/>
</dbReference>
<evidence type="ECO:0000256" key="1">
    <source>
        <dbReference type="ARBA" id="ARBA00001033"/>
    </source>
</evidence>
<comment type="similarity">
    <text evidence="3 8">Belongs to the inositol monophosphatase superfamily.</text>
</comment>
<evidence type="ECO:0000256" key="3">
    <source>
        <dbReference type="ARBA" id="ARBA00009759"/>
    </source>
</evidence>
<dbReference type="PRINTS" id="PR00377">
    <property type="entry name" value="IMPHPHTASES"/>
</dbReference>
<protein>
    <recommendedName>
        <fullName evidence="8">Inositol-1-monophosphatase</fullName>
        <ecNumber evidence="8">3.1.3.25</ecNumber>
    </recommendedName>
</protein>
<keyword evidence="4 7" id="KW-0479">Metal-binding</keyword>
<evidence type="ECO:0000313" key="9">
    <source>
        <dbReference type="EMBL" id="SBV94290.1"/>
    </source>
</evidence>
<dbReference type="GO" id="GO:0007165">
    <property type="term" value="P:signal transduction"/>
    <property type="evidence" value="ECO:0007669"/>
    <property type="project" value="TreeGrafter"/>
</dbReference>
<evidence type="ECO:0000256" key="6">
    <source>
        <dbReference type="ARBA" id="ARBA00022842"/>
    </source>
</evidence>
<dbReference type="InterPro" id="IPR020550">
    <property type="entry name" value="Inositol_monophosphatase_CS"/>
</dbReference>
<evidence type="ECO:0000256" key="5">
    <source>
        <dbReference type="ARBA" id="ARBA00022801"/>
    </source>
</evidence>
<feature type="binding site" evidence="7">
    <location>
        <position position="68"/>
    </location>
    <ligand>
        <name>Mg(2+)</name>
        <dbReference type="ChEBI" id="CHEBI:18420"/>
        <label>1</label>
        <note>catalytic</note>
    </ligand>
</feature>
<comment type="catalytic activity">
    <reaction evidence="1 8">
        <text>a myo-inositol phosphate + H2O = myo-inositol + phosphate</text>
        <dbReference type="Rhea" id="RHEA:24056"/>
        <dbReference type="ChEBI" id="CHEBI:15377"/>
        <dbReference type="ChEBI" id="CHEBI:17268"/>
        <dbReference type="ChEBI" id="CHEBI:43474"/>
        <dbReference type="ChEBI" id="CHEBI:84139"/>
        <dbReference type="EC" id="3.1.3.25"/>
    </reaction>
</comment>
<dbReference type="GO" id="GO:0006020">
    <property type="term" value="P:inositol metabolic process"/>
    <property type="evidence" value="ECO:0007669"/>
    <property type="project" value="TreeGrafter"/>
</dbReference>
<sequence length="262" mass="27952">MLDLQALLADVVAVAREAGAILCDHARKPRDIHHKGRIDLVTATDVAVERFLREKLADVLPGSHFLAEESSPDAVLQENTWVIDPVDGTTNFAHGHPFVATSIGLWRDNDIALGVINAPLLGACFTAVKGGGAHQDGVPLSVSTTRDMVDSLIATGFPYSMEGELPGILCRMGKVLARSQGVRRCGAASLDLAYVAAGHYEGYYERCLRPWDVAAGWLLVREAGGSVTRMDGSAFSLAHQDILATNGKIHAALQDLMDGENG</sequence>
<organism evidence="9">
    <name type="scientific">uncultured delta proteobacterium</name>
    <dbReference type="NCBI Taxonomy" id="34034"/>
    <lineage>
        <taxon>Bacteria</taxon>
        <taxon>Deltaproteobacteria</taxon>
        <taxon>environmental samples</taxon>
    </lineage>
</organism>
<name>A0A212J4A8_9DELT</name>
<evidence type="ECO:0000256" key="7">
    <source>
        <dbReference type="PIRSR" id="PIRSR600760-2"/>
    </source>
</evidence>
<dbReference type="GO" id="GO:0008934">
    <property type="term" value="F:inositol monophosphate 1-phosphatase activity"/>
    <property type="evidence" value="ECO:0007669"/>
    <property type="project" value="InterPro"/>
</dbReference>
<dbReference type="GO" id="GO:0046872">
    <property type="term" value="F:metal ion binding"/>
    <property type="evidence" value="ECO:0007669"/>
    <property type="project" value="UniProtKB-KW"/>
</dbReference>
<feature type="binding site" evidence="7">
    <location>
        <position position="212"/>
    </location>
    <ligand>
        <name>Mg(2+)</name>
        <dbReference type="ChEBI" id="CHEBI:18420"/>
        <label>1</label>
        <note>catalytic</note>
    </ligand>
</feature>
<dbReference type="PANTHER" id="PTHR20854:SF4">
    <property type="entry name" value="INOSITOL-1-MONOPHOSPHATASE-RELATED"/>
    <property type="match status" value="1"/>
</dbReference>
<accession>A0A212J4A8</accession>
<dbReference type="Gene3D" id="3.40.190.80">
    <property type="match status" value="1"/>
</dbReference>
<keyword evidence="6 7" id="KW-0460">Magnesium</keyword>
<dbReference type="EMBL" id="FLUQ01000001">
    <property type="protein sequence ID" value="SBV94290.1"/>
    <property type="molecule type" value="Genomic_DNA"/>
</dbReference>
<dbReference type="EC" id="3.1.3.25" evidence="8"/>
<reference evidence="9" key="1">
    <citation type="submission" date="2016-04" db="EMBL/GenBank/DDBJ databases">
        <authorList>
            <person name="Evans L.H."/>
            <person name="Alamgir A."/>
            <person name="Owens N."/>
            <person name="Weber N.D."/>
            <person name="Virtaneva K."/>
            <person name="Barbian K."/>
            <person name="Babar A."/>
            <person name="Rosenke K."/>
        </authorList>
    </citation>
    <scope>NUCLEOTIDE SEQUENCE</scope>
    <source>
        <strain evidence="9">86</strain>
    </source>
</reference>
<dbReference type="PANTHER" id="PTHR20854">
    <property type="entry name" value="INOSITOL MONOPHOSPHATASE"/>
    <property type="match status" value="1"/>
</dbReference>
<dbReference type="InterPro" id="IPR000760">
    <property type="entry name" value="Inositol_monophosphatase-like"/>
</dbReference>
<dbReference type="AlphaFoldDB" id="A0A212J4A8"/>
<dbReference type="PROSITE" id="PS00629">
    <property type="entry name" value="IMP_1"/>
    <property type="match status" value="1"/>
</dbReference>